<gene>
    <name evidence="7" type="primary">recR</name>
    <name evidence="9" type="ORF">COT20_00295</name>
</gene>
<feature type="domain" description="Toprim" evidence="8">
    <location>
        <begin position="84"/>
        <end position="171"/>
    </location>
</feature>
<dbReference type="Pfam" id="PF21175">
    <property type="entry name" value="RecR_C"/>
    <property type="match status" value="1"/>
</dbReference>
<evidence type="ECO:0000313" key="9">
    <source>
        <dbReference type="EMBL" id="PIU16556.1"/>
    </source>
</evidence>
<dbReference type="PANTHER" id="PTHR30446">
    <property type="entry name" value="RECOMBINATION PROTEIN RECR"/>
    <property type="match status" value="1"/>
</dbReference>
<evidence type="ECO:0000256" key="3">
    <source>
        <dbReference type="ARBA" id="ARBA00022771"/>
    </source>
</evidence>
<comment type="caution">
    <text evidence="9">The sequence shown here is derived from an EMBL/GenBank/DDBJ whole genome shotgun (WGS) entry which is preliminary data.</text>
</comment>
<evidence type="ECO:0000313" key="10">
    <source>
        <dbReference type="Proteomes" id="UP000229784"/>
    </source>
</evidence>
<evidence type="ECO:0000256" key="6">
    <source>
        <dbReference type="ARBA" id="ARBA00023204"/>
    </source>
</evidence>
<dbReference type="AlphaFoldDB" id="A0A2M6XVA5"/>
<comment type="similarity">
    <text evidence="7">Belongs to the RecR family.</text>
</comment>
<dbReference type="NCBIfam" id="TIGR00615">
    <property type="entry name" value="recR"/>
    <property type="match status" value="1"/>
</dbReference>
<proteinExistence type="inferred from homology"/>
<keyword evidence="2 7" id="KW-0227">DNA damage</keyword>
<dbReference type="InterPro" id="IPR006171">
    <property type="entry name" value="TOPRIM_dom"/>
</dbReference>
<evidence type="ECO:0000256" key="2">
    <source>
        <dbReference type="ARBA" id="ARBA00022763"/>
    </source>
</evidence>
<evidence type="ECO:0000259" key="8">
    <source>
        <dbReference type="PROSITE" id="PS50880"/>
    </source>
</evidence>
<evidence type="ECO:0000256" key="5">
    <source>
        <dbReference type="ARBA" id="ARBA00023172"/>
    </source>
</evidence>
<comment type="caution">
    <text evidence="7">Lacks conserved residue(s) required for the propagation of feature annotation.</text>
</comment>
<dbReference type="HAMAP" id="MF_00017">
    <property type="entry name" value="RecR"/>
    <property type="match status" value="1"/>
</dbReference>
<reference evidence="10" key="1">
    <citation type="submission" date="2017-09" db="EMBL/GenBank/DDBJ databases">
        <title>Depth-based differentiation of microbial function through sediment-hosted aquifers and enrichment of novel symbionts in the deep terrestrial subsurface.</title>
        <authorList>
            <person name="Probst A.J."/>
            <person name="Ladd B."/>
            <person name="Jarett J.K."/>
            <person name="Geller-Mcgrath D.E."/>
            <person name="Sieber C.M.K."/>
            <person name="Emerson J.B."/>
            <person name="Anantharaman K."/>
            <person name="Thomas B.C."/>
            <person name="Malmstrom R."/>
            <person name="Stieglmeier M."/>
            <person name="Klingl A."/>
            <person name="Woyke T."/>
            <person name="Ryan C.M."/>
            <person name="Banfield J.F."/>
        </authorList>
    </citation>
    <scope>NUCLEOTIDE SEQUENCE [LARGE SCALE GENOMIC DNA]</scope>
</reference>
<dbReference type="Pfam" id="PF13662">
    <property type="entry name" value="Toprim_4"/>
    <property type="match status" value="1"/>
</dbReference>
<keyword evidence="1 7" id="KW-0479">Metal-binding</keyword>
<dbReference type="SUPFAM" id="SSF111304">
    <property type="entry name" value="Recombination protein RecR"/>
    <property type="match status" value="1"/>
</dbReference>
<evidence type="ECO:0000256" key="7">
    <source>
        <dbReference type="HAMAP-Rule" id="MF_00017"/>
    </source>
</evidence>
<dbReference type="SMART" id="SM00493">
    <property type="entry name" value="TOPRIM"/>
    <property type="match status" value="1"/>
</dbReference>
<protein>
    <recommendedName>
        <fullName evidence="7">Recombination protein RecR</fullName>
    </recommendedName>
</protein>
<dbReference type="InterPro" id="IPR000093">
    <property type="entry name" value="DNA_Rcmb_RecR"/>
</dbReference>
<dbReference type="PROSITE" id="PS50880">
    <property type="entry name" value="TOPRIM"/>
    <property type="match status" value="1"/>
</dbReference>
<keyword evidence="3 7" id="KW-0863">Zinc-finger</keyword>
<keyword evidence="6 7" id="KW-0234">DNA repair</keyword>
<accession>A0A2M6XVA5</accession>
<dbReference type="GO" id="GO:0008270">
    <property type="term" value="F:zinc ion binding"/>
    <property type="evidence" value="ECO:0007669"/>
    <property type="project" value="UniProtKB-KW"/>
</dbReference>
<sequence length="192" mass="21979">MLSPTVQKLADLFAKFPTVGQRTARRFTFYLIKNEQKKIDDLITAIKNLKNKIKLCALCGKSFENEEQKSDLCAICSDSRRDKTVVCIVEKEVDLETIEKTKQFAGLYFIWDTNNEEQQLKKIISRIKKEPIKEIILALNPTLDGRQLVLKIQRNLQELGIKITQLGRGLPVGGEIEYADEETITSAFESRK</sequence>
<dbReference type="Pfam" id="PF21176">
    <property type="entry name" value="RecR_HhH"/>
    <property type="match status" value="1"/>
</dbReference>
<keyword evidence="4 7" id="KW-0862">Zinc</keyword>
<dbReference type="GO" id="GO:0006310">
    <property type="term" value="P:DNA recombination"/>
    <property type="evidence" value="ECO:0007669"/>
    <property type="project" value="UniProtKB-UniRule"/>
</dbReference>
<dbReference type="GO" id="GO:0006281">
    <property type="term" value="P:DNA repair"/>
    <property type="evidence" value="ECO:0007669"/>
    <property type="project" value="UniProtKB-UniRule"/>
</dbReference>
<organism evidence="9 10">
    <name type="scientific">bacterium (Candidatus Gribaldobacteria) CG08_land_8_20_14_0_20_39_15</name>
    <dbReference type="NCBI Taxonomy" id="2014273"/>
    <lineage>
        <taxon>Bacteria</taxon>
        <taxon>Candidatus Gribaldobacteria</taxon>
    </lineage>
</organism>
<dbReference type="Gene3D" id="3.40.1360.10">
    <property type="match status" value="1"/>
</dbReference>
<dbReference type="Proteomes" id="UP000229784">
    <property type="component" value="Unassembled WGS sequence"/>
</dbReference>
<dbReference type="InterPro" id="IPR023627">
    <property type="entry name" value="Rcmb_RecR"/>
</dbReference>
<keyword evidence="5 7" id="KW-0233">DNA recombination</keyword>
<comment type="function">
    <text evidence="7">May play a role in DNA repair. It seems to be involved in an RecBC-independent recombinational process of DNA repair. It may act with RecF and RecO.</text>
</comment>
<dbReference type="Gene3D" id="1.10.8.420">
    <property type="entry name" value="RecR Domain 1"/>
    <property type="match status" value="1"/>
</dbReference>
<evidence type="ECO:0000256" key="1">
    <source>
        <dbReference type="ARBA" id="ARBA00022723"/>
    </source>
</evidence>
<evidence type="ECO:0000256" key="4">
    <source>
        <dbReference type="ARBA" id="ARBA00022833"/>
    </source>
</evidence>
<dbReference type="PANTHER" id="PTHR30446:SF0">
    <property type="entry name" value="RECOMBINATION PROTEIN RECR"/>
    <property type="match status" value="1"/>
</dbReference>
<name>A0A2M6XVA5_9BACT</name>
<dbReference type="EMBL" id="PEXQ01000008">
    <property type="protein sequence ID" value="PIU16556.1"/>
    <property type="molecule type" value="Genomic_DNA"/>
</dbReference>
<dbReference type="GO" id="GO:0003677">
    <property type="term" value="F:DNA binding"/>
    <property type="evidence" value="ECO:0007669"/>
    <property type="project" value="UniProtKB-UniRule"/>
</dbReference>